<dbReference type="InterPro" id="IPR050222">
    <property type="entry name" value="MATE_MdtK"/>
</dbReference>
<gene>
    <name evidence="7" type="ORF">RGC78_00140</name>
</gene>
<dbReference type="InterPro" id="IPR002528">
    <property type="entry name" value="MATE_fam"/>
</dbReference>
<evidence type="ECO:0000313" key="7">
    <source>
        <dbReference type="EMBL" id="MDR5585870.1"/>
    </source>
</evidence>
<accession>A0ABU1EBU8</accession>
<dbReference type="EMBL" id="JAVJAN010000001">
    <property type="protein sequence ID" value="MDR5585870.1"/>
    <property type="molecule type" value="Genomic_DNA"/>
</dbReference>
<sequence length="122" mass="12957">MVDTIIVGRFLGIQSLAAVGATGSIFFLIIGFIVGLASGFSVIVSQKFGANDDEGVRNSVATSIILCFIITIIITTLSLLFSKSLLRLLNIPEDIINSANAYISVIYARIGDRFIPMMAGVA</sequence>
<evidence type="ECO:0000256" key="3">
    <source>
        <dbReference type="ARBA" id="ARBA00020268"/>
    </source>
</evidence>
<comment type="similarity">
    <text evidence="2">Belongs to the multi antimicrobial extrusion (MATE) (TC 2.A.66.1) family.</text>
</comment>
<proteinExistence type="inferred from homology"/>
<protein>
    <recommendedName>
        <fullName evidence="3">Probable multidrug resistance protein NorM</fullName>
    </recommendedName>
    <alternativeName>
        <fullName evidence="5">Multidrug-efflux transporter</fullName>
    </alternativeName>
</protein>
<keyword evidence="4" id="KW-0813">Transport</keyword>
<evidence type="ECO:0000256" key="1">
    <source>
        <dbReference type="ARBA" id="ARBA00003408"/>
    </source>
</evidence>
<dbReference type="Pfam" id="PF01554">
    <property type="entry name" value="MatE"/>
    <property type="match status" value="1"/>
</dbReference>
<comment type="function">
    <text evidence="1">Multidrug efflux pump.</text>
</comment>
<evidence type="ECO:0000313" key="8">
    <source>
        <dbReference type="Proteomes" id="UP001256646"/>
    </source>
</evidence>
<evidence type="ECO:0000256" key="4">
    <source>
        <dbReference type="ARBA" id="ARBA00022448"/>
    </source>
</evidence>
<keyword evidence="6" id="KW-1133">Transmembrane helix</keyword>
<dbReference type="Proteomes" id="UP001256646">
    <property type="component" value="Unassembled WGS sequence"/>
</dbReference>
<feature type="transmembrane region" description="Helical" evidence="6">
    <location>
        <begin position="16"/>
        <end position="40"/>
    </location>
</feature>
<dbReference type="PANTHER" id="PTHR43298">
    <property type="entry name" value="MULTIDRUG RESISTANCE PROTEIN NORM-RELATED"/>
    <property type="match status" value="1"/>
</dbReference>
<reference evidence="7 8" key="1">
    <citation type="submission" date="2023-09" db="EMBL/GenBank/DDBJ databases">
        <authorList>
            <person name="Zhai L."/>
        </authorList>
    </citation>
    <scope>NUCLEOTIDE SEQUENCE [LARGE SCALE GENOMIC DNA]</scope>
    <source>
        <strain evidence="7 8">5 N-1</strain>
    </source>
</reference>
<organism evidence="7 8">
    <name type="scientific">Clostridium aquiflavi</name>
    <dbReference type="NCBI Taxonomy" id="3073603"/>
    <lineage>
        <taxon>Bacteria</taxon>
        <taxon>Bacillati</taxon>
        <taxon>Bacillota</taxon>
        <taxon>Clostridia</taxon>
        <taxon>Eubacteriales</taxon>
        <taxon>Clostridiaceae</taxon>
        <taxon>Clostridium</taxon>
    </lineage>
</organism>
<dbReference type="PANTHER" id="PTHR43298:SF2">
    <property type="entry name" value="FMN_FAD EXPORTER YEEO-RELATED"/>
    <property type="match status" value="1"/>
</dbReference>
<evidence type="ECO:0000256" key="2">
    <source>
        <dbReference type="ARBA" id="ARBA00010199"/>
    </source>
</evidence>
<evidence type="ECO:0000256" key="6">
    <source>
        <dbReference type="SAM" id="Phobius"/>
    </source>
</evidence>
<keyword evidence="6" id="KW-0472">Membrane</keyword>
<evidence type="ECO:0000256" key="5">
    <source>
        <dbReference type="ARBA" id="ARBA00031636"/>
    </source>
</evidence>
<feature type="transmembrane region" description="Helical" evidence="6">
    <location>
        <begin position="60"/>
        <end position="81"/>
    </location>
</feature>
<name>A0ABU1EBU8_9CLOT</name>
<dbReference type="RefSeq" id="WP_309555721.1">
    <property type="nucleotide sequence ID" value="NZ_JAVJAN010000001.1"/>
</dbReference>
<keyword evidence="8" id="KW-1185">Reference proteome</keyword>
<comment type="caution">
    <text evidence="7">The sequence shown here is derived from an EMBL/GenBank/DDBJ whole genome shotgun (WGS) entry which is preliminary data.</text>
</comment>
<keyword evidence="6" id="KW-0812">Transmembrane</keyword>